<dbReference type="SMART" id="SM00225">
    <property type="entry name" value="BTB"/>
    <property type="match status" value="1"/>
</dbReference>
<feature type="domain" description="BTB" evidence="1">
    <location>
        <begin position="19"/>
        <end position="102"/>
    </location>
</feature>
<accession>A0A5M3N7Z3</accession>
<dbReference type="EMBL" id="JH711573">
    <property type="protein sequence ID" value="EIW87224.1"/>
    <property type="molecule type" value="Genomic_DNA"/>
</dbReference>
<dbReference type="GeneID" id="19211765"/>
<keyword evidence="3" id="KW-1185">Reference proteome</keyword>
<dbReference type="InterPro" id="IPR011333">
    <property type="entry name" value="SKP1/BTB/POZ_sf"/>
</dbReference>
<sequence length="349" mass="40281">MSDTDARLKRDKSLYFDDGNVVIAAALTPTKNGLLFRVHKSILAKNSLVFADMFTLPDISPRTEAETNDLYDGVPVVPMYDKPQDVRGLLHFFYDAPSVVLSRYDPETPSKIDGILTLAKKYRITPLWDRLVDHFKADWPQTLTDWDVLESEMAIRQQARLELAEDLPFIDEVFPEPGAAIRLARDLDIQEVLPAAFYHLSRLKITQDRRVEGQSSESNHEDDLIWHRVEGGRTANWSFLSIEDFRCLLSGRENIERYLRTKYPDFSLLCRKEGAKCDVRKVSCSKLELLYHSSDILHDLKDFIPEKGHTEEEICGWCRLRVNDVASAVRMELWYKLSEFFSLPPLPDQ</sequence>
<evidence type="ECO:0000313" key="3">
    <source>
        <dbReference type="Proteomes" id="UP000053558"/>
    </source>
</evidence>
<dbReference type="RefSeq" id="XP_007763782.1">
    <property type="nucleotide sequence ID" value="XM_007765592.1"/>
</dbReference>
<dbReference type="AlphaFoldDB" id="A0A5M3N7Z3"/>
<dbReference type="SUPFAM" id="SSF54695">
    <property type="entry name" value="POZ domain"/>
    <property type="match status" value="1"/>
</dbReference>
<dbReference type="KEGG" id="cput:CONPUDRAFT_96556"/>
<protein>
    <recommendedName>
        <fullName evidence="1">BTB domain-containing protein</fullName>
    </recommendedName>
</protein>
<dbReference type="Gene3D" id="3.30.710.10">
    <property type="entry name" value="Potassium Channel Kv1.1, Chain A"/>
    <property type="match status" value="1"/>
</dbReference>
<name>A0A5M3N7Z3_CONPW</name>
<reference evidence="3" key="1">
    <citation type="journal article" date="2012" name="Science">
        <title>The Paleozoic origin of enzymatic lignin decomposition reconstructed from 31 fungal genomes.</title>
        <authorList>
            <person name="Floudas D."/>
            <person name="Binder M."/>
            <person name="Riley R."/>
            <person name="Barry K."/>
            <person name="Blanchette R.A."/>
            <person name="Henrissat B."/>
            <person name="Martinez A.T."/>
            <person name="Otillar R."/>
            <person name="Spatafora J.W."/>
            <person name="Yadav J.S."/>
            <person name="Aerts A."/>
            <person name="Benoit I."/>
            <person name="Boyd A."/>
            <person name="Carlson A."/>
            <person name="Copeland A."/>
            <person name="Coutinho P.M."/>
            <person name="de Vries R.P."/>
            <person name="Ferreira P."/>
            <person name="Findley K."/>
            <person name="Foster B."/>
            <person name="Gaskell J."/>
            <person name="Glotzer D."/>
            <person name="Gorecki P."/>
            <person name="Heitman J."/>
            <person name="Hesse C."/>
            <person name="Hori C."/>
            <person name="Igarashi K."/>
            <person name="Jurgens J.A."/>
            <person name="Kallen N."/>
            <person name="Kersten P."/>
            <person name="Kohler A."/>
            <person name="Kuees U."/>
            <person name="Kumar T.K.A."/>
            <person name="Kuo A."/>
            <person name="LaButti K."/>
            <person name="Larrondo L.F."/>
            <person name="Lindquist E."/>
            <person name="Ling A."/>
            <person name="Lombard V."/>
            <person name="Lucas S."/>
            <person name="Lundell T."/>
            <person name="Martin R."/>
            <person name="McLaughlin D.J."/>
            <person name="Morgenstern I."/>
            <person name="Morin E."/>
            <person name="Murat C."/>
            <person name="Nagy L.G."/>
            <person name="Nolan M."/>
            <person name="Ohm R.A."/>
            <person name="Patyshakuliyeva A."/>
            <person name="Rokas A."/>
            <person name="Ruiz-Duenas F.J."/>
            <person name="Sabat G."/>
            <person name="Salamov A."/>
            <person name="Samejima M."/>
            <person name="Schmutz J."/>
            <person name="Slot J.C."/>
            <person name="St John F."/>
            <person name="Stenlid J."/>
            <person name="Sun H."/>
            <person name="Sun S."/>
            <person name="Syed K."/>
            <person name="Tsang A."/>
            <person name="Wiebenga A."/>
            <person name="Young D."/>
            <person name="Pisabarro A."/>
            <person name="Eastwood D.C."/>
            <person name="Martin F."/>
            <person name="Cullen D."/>
            <person name="Grigoriev I.V."/>
            <person name="Hibbett D.S."/>
        </authorList>
    </citation>
    <scope>NUCLEOTIDE SEQUENCE [LARGE SCALE GENOMIC DNA]</scope>
    <source>
        <strain evidence="3">RWD-64-598 SS2</strain>
    </source>
</reference>
<dbReference type="InterPro" id="IPR000210">
    <property type="entry name" value="BTB/POZ_dom"/>
</dbReference>
<evidence type="ECO:0000313" key="2">
    <source>
        <dbReference type="EMBL" id="EIW87224.1"/>
    </source>
</evidence>
<organism evidence="2 3">
    <name type="scientific">Coniophora puteana (strain RWD-64-598)</name>
    <name type="common">Brown rot fungus</name>
    <dbReference type="NCBI Taxonomy" id="741705"/>
    <lineage>
        <taxon>Eukaryota</taxon>
        <taxon>Fungi</taxon>
        <taxon>Dikarya</taxon>
        <taxon>Basidiomycota</taxon>
        <taxon>Agaricomycotina</taxon>
        <taxon>Agaricomycetes</taxon>
        <taxon>Agaricomycetidae</taxon>
        <taxon>Boletales</taxon>
        <taxon>Coniophorineae</taxon>
        <taxon>Coniophoraceae</taxon>
        <taxon>Coniophora</taxon>
    </lineage>
</organism>
<dbReference type="CDD" id="cd18186">
    <property type="entry name" value="BTB_POZ_ZBTB_KLHL-like"/>
    <property type="match status" value="1"/>
</dbReference>
<evidence type="ECO:0000259" key="1">
    <source>
        <dbReference type="PROSITE" id="PS50097"/>
    </source>
</evidence>
<comment type="caution">
    <text evidence="2">The sequence shown here is derived from an EMBL/GenBank/DDBJ whole genome shotgun (WGS) entry which is preliminary data.</text>
</comment>
<proteinExistence type="predicted"/>
<dbReference type="OMA" id="RELMIIM"/>
<gene>
    <name evidence="2" type="ORF">CONPUDRAFT_96556</name>
</gene>
<dbReference type="Proteomes" id="UP000053558">
    <property type="component" value="Unassembled WGS sequence"/>
</dbReference>
<dbReference type="OrthoDB" id="3218112at2759"/>
<dbReference type="Pfam" id="PF00651">
    <property type="entry name" value="BTB"/>
    <property type="match status" value="1"/>
</dbReference>
<dbReference type="PROSITE" id="PS50097">
    <property type="entry name" value="BTB"/>
    <property type="match status" value="1"/>
</dbReference>